<proteinExistence type="evidence at transcript level"/>
<dbReference type="InterPro" id="IPR016140">
    <property type="entry name" value="Bifunc_inhib/LTP/seed_store"/>
</dbReference>
<evidence type="ECO:0000259" key="2">
    <source>
        <dbReference type="SMART" id="SM00499"/>
    </source>
</evidence>
<dbReference type="RefSeq" id="XP_057441079.1">
    <property type="nucleotide sequence ID" value="XM_057585096.1"/>
</dbReference>
<dbReference type="CDD" id="cd04660">
    <property type="entry name" value="nsLTP_like"/>
    <property type="match status" value="1"/>
</dbReference>
<dbReference type="SMART" id="SM00499">
    <property type="entry name" value="AAI"/>
    <property type="match status" value="1"/>
</dbReference>
<dbReference type="Gene3D" id="1.10.110.10">
    <property type="entry name" value="Plant lipid-transfer and hydrophobic proteins"/>
    <property type="match status" value="1"/>
</dbReference>
<name>I3SBL7_LOTJA</name>
<dbReference type="PANTHER" id="PTHR33122:SF43">
    <property type="entry name" value="BIFUNCTIONAL INHIBITOR_PLANT LIPID TRANSFER PROTEIN_SEED STORAGE HELICAL DOMAIN-CONTAINING PROTEIN"/>
    <property type="match status" value="1"/>
</dbReference>
<dbReference type="Pfam" id="PF14368">
    <property type="entry name" value="LTP_2"/>
    <property type="match status" value="1"/>
</dbReference>
<evidence type="ECO:0000313" key="3">
    <source>
        <dbReference type="EMBL" id="AFK37659.1"/>
    </source>
</evidence>
<dbReference type="SUPFAM" id="SSF47699">
    <property type="entry name" value="Bifunctional inhibitor/lipid-transfer protein/seed storage 2S albumin"/>
    <property type="match status" value="1"/>
</dbReference>
<dbReference type="GeneID" id="130733048"/>
<dbReference type="GO" id="GO:0009627">
    <property type="term" value="P:systemic acquired resistance"/>
    <property type="evidence" value="ECO:0007669"/>
    <property type="project" value="InterPro"/>
</dbReference>
<dbReference type="InterPro" id="IPR044741">
    <property type="entry name" value="NsLTP-like"/>
</dbReference>
<accession>I3SBL7</accession>
<evidence type="ECO:0000256" key="1">
    <source>
        <dbReference type="SAM" id="SignalP"/>
    </source>
</evidence>
<dbReference type="EMBL" id="BT137864">
    <property type="protein sequence ID" value="AFK37659.1"/>
    <property type="molecule type" value="mRNA"/>
</dbReference>
<feature type="signal peptide" evidence="1">
    <location>
        <begin position="1"/>
        <end position="27"/>
    </location>
</feature>
<feature type="domain" description="Bifunctional inhibitor/plant lipid transfer protein/seed storage helical" evidence="2">
    <location>
        <begin position="31"/>
        <end position="101"/>
    </location>
</feature>
<keyword evidence="1" id="KW-0732">Signal</keyword>
<reference evidence="3" key="1">
    <citation type="submission" date="2012-05" db="EMBL/GenBank/DDBJ databases">
        <authorList>
            <person name="Krishnakumar V."/>
            <person name="Cheung F."/>
            <person name="Xiao Y."/>
            <person name="Chan A."/>
            <person name="Moskal W.A."/>
            <person name="Town C.D."/>
        </authorList>
    </citation>
    <scope>NUCLEOTIDE SEQUENCE</scope>
</reference>
<dbReference type="InterPro" id="IPR039265">
    <property type="entry name" value="DIR1-like"/>
</dbReference>
<dbReference type="InterPro" id="IPR036312">
    <property type="entry name" value="Bifun_inhib/LTP/seed_sf"/>
</dbReference>
<sequence length="102" mass="10813">MAQSSGKALVQWLVAVLFIALLGGAQAIRLCNIDTSQLKSCRAAATGEHPPPPDKKCCDVVRQANLPCLCKYKSALPQFGINPTNAIKLPGECGLNTPPECH</sequence>
<dbReference type="AlphaFoldDB" id="I3SBL7"/>
<feature type="chain" id="PRO_5003679389" description="Bifunctional inhibitor/plant lipid transfer protein/seed storage helical domain-containing protein" evidence="1">
    <location>
        <begin position="28"/>
        <end position="102"/>
    </location>
</feature>
<organism evidence="3">
    <name type="scientific">Lotus japonicus</name>
    <name type="common">Lotus corniculatus var. japonicus</name>
    <dbReference type="NCBI Taxonomy" id="34305"/>
    <lineage>
        <taxon>Eukaryota</taxon>
        <taxon>Viridiplantae</taxon>
        <taxon>Streptophyta</taxon>
        <taxon>Embryophyta</taxon>
        <taxon>Tracheophyta</taxon>
        <taxon>Spermatophyta</taxon>
        <taxon>Magnoliopsida</taxon>
        <taxon>eudicotyledons</taxon>
        <taxon>Gunneridae</taxon>
        <taxon>Pentapetalae</taxon>
        <taxon>rosids</taxon>
        <taxon>fabids</taxon>
        <taxon>Fabales</taxon>
        <taxon>Fabaceae</taxon>
        <taxon>Papilionoideae</taxon>
        <taxon>50 kb inversion clade</taxon>
        <taxon>NPAAA clade</taxon>
        <taxon>Hologalegina</taxon>
        <taxon>robinioid clade</taxon>
        <taxon>Loteae</taxon>
        <taxon>Lotus</taxon>
    </lineage>
</organism>
<protein>
    <recommendedName>
        <fullName evidence="2">Bifunctional inhibitor/plant lipid transfer protein/seed storage helical domain-containing protein</fullName>
    </recommendedName>
</protein>
<dbReference type="GO" id="GO:0005504">
    <property type="term" value="F:fatty acid binding"/>
    <property type="evidence" value="ECO:0007669"/>
    <property type="project" value="InterPro"/>
</dbReference>
<dbReference type="OrthoDB" id="656626at2759"/>
<dbReference type="PANTHER" id="PTHR33122">
    <property type="entry name" value="LIPID BINDING PROTEIN-RELATED"/>
    <property type="match status" value="1"/>
</dbReference>
<dbReference type="KEGG" id="lja:130733048"/>